<dbReference type="Gene3D" id="1.10.600.10">
    <property type="entry name" value="Farnesyl Diphosphate Synthase"/>
    <property type="match status" value="1"/>
</dbReference>
<evidence type="ECO:0000313" key="3">
    <source>
        <dbReference type="EMBL" id="PYH93167.1"/>
    </source>
</evidence>
<evidence type="ECO:0000256" key="2">
    <source>
        <dbReference type="ARBA" id="ARBA00023239"/>
    </source>
</evidence>
<dbReference type="InterPro" id="IPR024652">
    <property type="entry name" value="Trichodiene_synth"/>
</dbReference>
<accession>A0A319DFW6</accession>
<evidence type="ECO:0000313" key="4">
    <source>
        <dbReference type="Proteomes" id="UP000247810"/>
    </source>
</evidence>
<dbReference type="AlphaFoldDB" id="A0A319DFW6"/>
<keyword evidence="2" id="KW-0456">Lyase</keyword>
<gene>
    <name evidence="3" type="ORF">BO71DRAFT_280333</name>
</gene>
<sequence>NGAMLAVTFYSSHPPEIQRCLGLYTAGFLSLDDFAPNMIEDLELFGKRIQTGQPQPRSALELLRKALAGMEPHYSNFTMGMIYSTTFEAMLSMVMEASGREFTPDQVSADFTSFFRWLLGFGKPYGFFILAPALYDVDIREVEAVLFGVMPDLSEVGVVLNDDMSFYKESVVGDERNNYIYKEARSRGISLYQELRETTERMVTTYQVLHKKTAEIPQLQAVTAAWMEGMVQFHFAATRYRLHELD</sequence>
<dbReference type="VEuPathDB" id="FungiDB:BO71DRAFT_280333"/>
<feature type="non-terminal residue" evidence="3">
    <location>
        <position position="246"/>
    </location>
</feature>
<name>A0A319DFW6_9EURO</name>
<dbReference type="SUPFAM" id="SSF48576">
    <property type="entry name" value="Terpenoid synthases"/>
    <property type="match status" value="1"/>
</dbReference>
<evidence type="ECO:0000256" key="1">
    <source>
        <dbReference type="ARBA" id="ARBA00007946"/>
    </source>
</evidence>
<dbReference type="STRING" id="1448320.A0A319DFW6"/>
<dbReference type="EMBL" id="KZ825898">
    <property type="protein sequence ID" value="PYH93167.1"/>
    <property type="molecule type" value="Genomic_DNA"/>
</dbReference>
<dbReference type="GO" id="GO:0016838">
    <property type="term" value="F:carbon-oxygen lyase activity, acting on phosphates"/>
    <property type="evidence" value="ECO:0007669"/>
    <property type="project" value="InterPro"/>
</dbReference>
<reference evidence="3 4" key="1">
    <citation type="submission" date="2018-02" db="EMBL/GenBank/DDBJ databases">
        <title>The genomes of Aspergillus section Nigri reveals drivers in fungal speciation.</title>
        <authorList>
            <consortium name="DOE Joint Genome Institute"/>
            <person name="Vesth T.C."/>
            <person name="Nybo J."/>
            <person name="Theobald S."/>
            <person name="Brandl J."/>
            <person name="Frisvad J.C."/>
            <person name="Nielsen K.F."/>
            <person name="Lyhne E.K."/>
            <person name="Kogle M.E."/>
            <person name="Kuo A."/>
            <person name="Riley R."/>
            <person name="Clum A."/>
            <person name="Nolan M."/>
            <person name="Lipzen A."/>
            <person name="Salamov A."/>
            <person name="Henrissat B."/>
            <person name="Wiebenga A."/>
            <person name="De vries R.P."/>
            <person name="Grigoriev I.V."/>
            <person name="Mortensen U.H."/>
            <person name="Andersen M.R."/>
            <person name="Baker S.E."/>
        </authorList>
    </citation>
    <scope>NUCLEOTIDE SEQUENCE [LARGE SCALE GENOMIC DNA]</scope>
    <source>
        <strain evidence="3 4">CBS 707.79</strain>
    </source>
</reference>
<keyword evidence="4" id="KW-1185">Reference proteome</keyword>
<dbReference type="OrthoDB" id="2998174at2759"/>
<dbReference type="InterPro" id="IPR008949">
    <property type="entry name" value="Isoprenoid_synthase_dom_sf"/>
</dbReference>
<dbReference type="Pfam" id="PF06330">
    <property type="entry name" value="TRI5"/>
    <property type="match status" value="1"/>
</dbReference>
<organism evidence="3 4">
    <name type="scientific">Aspergillus ellipticus CBS 707.79</name>
    <dbReference type="NCBI Taxonomy" id="1448320"/>
    <lineage>
        <taxon>Eukaryota</taxon>
        <taxon>Fungi</taxon>
        <taxon>Dikarya</taxon>
        <taxon>Ascomycota</taxon>
        <taxon>Pezizomycotina</taxon>
        <taxon>Eurotiomycetes</taxon>
        <taxon>Eurotiomycetidae</taxon>
        <taxon>Eurotiales</taxon>
        <taxon>Aspergillaceae</taxon>
        <taxon>Aspergillus</taxon>
        <taxon>Aspergillus subgen. Circumdati</taxon>
    </lineage>
</organism>
<comment type="similarity">
    <text evidence="1">Belongs to the trichodiene synthase family.</text>
</comment>
<protein>
    <submittedName>
        <fullName evidence="3">Terpenoid synthase</fullName>
    </submittedName>
</protein>
<feature type="non-terminal residue" evidence="3">
    <location>
        <position position="1"/>
    </location>
</feature>
<proteinExistence type="inferred from homology"/>
<dbReference type="Proteomes" id="UP000247810">
    <property type="component" value="Unassembled WGS sequence"/>
</dbReference>